<evidence type="ECO:0000313" key="2">
    <source>
        <dbReference type="Proteomes" id="UP000288227"/>
    </source>
</evidence>
<dbReference type="OrthoDB" id="86940at2"/>
<dbReference type="RefSeq" id="WP_127123967.1">
    <property type="nucleotide sequence ID" value="NZ_BHXQ01000007.1"/>
</dbReference>
<name>A0A401UEI1_9BACT</name>
<proteinExistence type="predicted"/>
<evidence type="ECO:0000313" key="1">
    <source>
        <dbReference type="EMBL" id="GCC53318.1"/>
    </source>
</evidence>
<comment type="caution">
    <text evidence="1">The sequence shown here is derived from an EMBL/GenBank/DDBJ whole genome shotgun (WGS) entry which is preliminary data.</text>
</comment>
<dbReference type="Proteomes" id="UP000288227">
    <property type="component" value="Unassembled WGS sequence"/>
</dbReference>
<protein>
    <submittedName>
        <fullName evidence="1">Uncharacterized protein</fullName>
    </submittedName>
</protein>
<accession>A0A401UEI1</accession>
<dbReference type="EMBL" id="BHXQ01000007">
    <property type="protein sequence ID" value="GCC53318.1"/>
    <property type="molecule type" value="Genomic_DNA"/>
</dbReference>
<sequence>MKYLILWIILFITVWCSGQTLPKIKFEGQSINDFVPDNWRIISTASGDLNEDNYVDEAIVIQEMDSKKVIISEGSVMDTLDTNPRMLIILFKDFISNQFRLKEISGNLIPNHYSPTMDDPFDNIMISKGVLTLNFHFWYSAGSWYQTFLEYKFRFQKNEFYLIGAEFDETDRGTSEGLKRSFNFLTRKMSETSIRVEEDESGEQIEKIETKWKTLEIKELKTIKTLTGLLKWTVAPDVEI</sequence>
<dbReference type="AlphaFoldDB" id="A0A401UEI1"/>
<organism evidence="1 2">
    <name type="scientific">Chryseotalea sanaruensis</name>
    <dbReference type="NCBI Taxonomy" id="2482724"/>
    <lineage>
        <taxon>Bacteria</taxon>
        <taxon>Pseudomonadati</taxon>
        <taxon>Bacteroidota</taxon>
        <taxon>Cytophagia</taxon>
        <taxon>Cytophagales</taxon>
        <taxon>Chryseotaleaceae</taxon>
        <taxon>Chryseotalea</taxon>
    </lineage>
</organism>
<reference evidence="1 2" key="1">
    <citation type="submission" date="2018-11" db="EMBL/GenBank/DDBJ databases">
        <title>Chryseotalea sanarue gen. nov., sp., nov., a member of the family Cytophagaceae, isolated from a brackish lake in Hamamatsu Japan.</title>
        <authorList>
            <person name="Maejima Y."/>
            <person name="Iino T."/>
            <person name="Muraguchi Y."/>
            <person name="Fukuda K."/>
            <person name="Ohkuma M."/>
            <person name="Moriuchi R."/>
            <person name="Dohra H."/>
            <person name="Kimbara K."/>
            <person name="Shintani M."/>
        </authorList>
    </citation>
    <scope>NUCLEOTIDE SEQUENCE [LARGE SCALE GENOMIC DNA]</scope>
    <source>
        <strain evidence="1 2">Ys</strain>
    </source>
</reference>
<keyword evidence="2" id="KW-1185">Reference proteome</keyword>
<gene>
    <name evidence="1" type="ORF">SanaruYs_35610</name>
</gene>